<dbReference type="Proteomes" id="UP000735302">
    <property type="component" value="Unassembled WGS sequence"/>
</dbReference>
<gene>
    <name evidence="3" type="ORF">PoB_006472800</name>
</gene>
<feature type="signal peptide" evidence="1">
    <location>
        <begin position="1"/>
        <end position="22"/>
    </location>
</feature>
<comment type="caution">
    <text evidence="3">The sequence shown here is derived from an EMBL/GenBank/DDBJ whole genome shotgun (WGS) entry which is preliminary data.</text>
</comment>
<dbReference type="Pfam" id="PF16977">
    <property type="entry name" value="ApeC"/>
    <property type="match status" value="1"/>
</dbReference>
<dbReference type="EMBL" id="BLXT01007309">
    <property type="protein sequence ID" value="GFO38223.1"/>
    <property type="molecule type" value="Genomic_DNA"/>
</dbReference>
<sequence length="472" mass="52863">MLMTSVFIGLVCLSLQVDLGQTFLGPEEQTDLGQTFLGPEEQTDLGQTFLGPEEQFGLWQTLLGPEEPDLPRPFHLTVTPKRVINDITKNVVLRCEGNASVAGYSTVKKIDRMKILKMTASDKWELIAEQNYTGSAVVKNPKISVSGEIDSNVAAASFLEIQWAVAEDETFGTYKCDVRGKDENDNFRVELTSEIELQQSEMTTDDIFALLLKTKNEIESAITKNVNDISALKALKASKQRNVGLDKDLLKNEFLLRNKTIAWPNGEYALLQPDTGCPVDLAFFGGNSGYVRIHTESNDGRSANNLHSQNHLSPPVLTKSDSKYFLYLRFCVVTRVFSETSWPDGAFCVHMKGGNCPAEFSQGKISLDTEDHQNSDMHGGNVPFSKPSELLFCCKNNADPLVPISLPTESPFYLYRYGGQCQKVRDMDVMPEFVEIDTENYFNKDYKVGNVPDSDLERDSLVRIELCYYSKR</sequence>
<dbReference type="InterPro" id="IPR031569">
    <property type="entry name" value="ApeC"/>
</dbReference>
<keyword evidence="4" id="KW-1185">Reference proteome</keyword>
<dbReference type="PANTHER" id="PTHR19324:SF33">
    <property type="entry name" value="MUCIN-5AC"/>
    <property type="match status" value="1"/>
</dbReference>
<evidence type="ECO:0000256" key="1">
    <source>
        <dbReference type="SAM" id="SignalP"/>
    </source>
</evidence>
<evidence type="ECO:0000313" key="4">
    <source>
        <dbReference type="Proteomes" id="UP000735302"/>
    </source>
</evidence>
<evidence type="ECO:0000313" key="3">
    <source>
        <dbReference type="EMBL" id="GFO38223.1"/>
    </source>
</evidence>
<reference evidence="3 4" key="1">
    <citation type="journal article" date="2021" name="Elife">
        <title>Chloroplast acquisition without the gene transfer in kleptoplastic sea slugs, Plakobranchus ocellatus.</title>
        <authorList>
            <person name="Maeda T."/>
            <person name="Takahashi S."/>
            <person name="Yoshida T."/>
            <person name="Shimamura S."/>
            <person name="Takaki Y."/>
            <person name="Nagai Y."/>
            <person name="Toyoda A."/>
            <person name="Suzuki Y."/>
            <person name="Arimoto A."/>
            <person name="Ishii H."/>
            <person name="Satoh N."/>
            <person name="Nishiyama T."/>
            <person name="Hasebe M."/>
            <person name="Maruyama T."/>
            <person name="Minagawa J."/>
            <person name="Obokata J."/>
            <person name="Shigenobu S."/>
        </authorList>
    </citation>
    <scope>NUCLEOTIDE SEQUENCE [LARGE SCALE GENOMIC DNA]</scope>
</reference>
<name>A0AAV4D245_9GAST</name>
<organism evidence="3 4">
    <name type="scientific">Plakobranchus ocellatus</name>
    <dbReference type="NCBI Taxonomy" id="259542"/>
    <lineage>
        <taxon>Eukaryota</taxon>
        <taxon>Metazoa</taxon>
        <taxon>Spiralia</taxon>
        <taxon>Lophotrochozoa</taxon>
        <taxon>Mollusca</taxon>
        <taxon>Gastropoda</taxon>
        <taxon>Heterobranchia</taxon>
        <taxon>Euthyneura</taxon>
        <taxon>Panpulmonata</taxon>
        <taxon>Sacoglossa</taxon>
        <taxon>Placobranchoidea</taxon>
        <taxon>Plakobranchidae</taxon>
        <taxon>Plakobranchus</taxon>
    </lineage>
</organism>
<keyword evidence="1" id="KW-0732">Signal</keyword>
<dbReference type="PANTHER" id="PTHR19324">
    <property type="entry name" value="PERFORIN-LIKE PROTEIN 1"/>
    <property type="match status" value="1"/>
</dbReference>
<evidence type="ECO:0000259" key="2">
    <source>
        <dbReference type="Pfam" id="PF16977"/>
    </source>
</evidence>
<protein>
    <submittedName>
        <fullName evidence="3">Apextrin-like protein</fullName>
    </submittedName>
</protein>
<proteinExistence type="predicted"/>
<feature type="chain" id="PRO_5043338029" evidence="1">
    <location>
        <begin position="23"/>
        <end position="472"/>
    </location>
</feature>
<feature type="domain" description="Apextrin C-terminal" evidence="2">
    <location>
        <begin position="263"/>
        <end position="469"/>
    </location>
</feature>
<accession>A0AAV4D245</accession>
<dbReference type="AlphaFoldDB" id="A0AAV4D245"/>